<evidence type="ECO:0000313" key="2">
    <source>
        <dbReference type="Proteomes" id="UP000507470"/>
    </source>
</evidence>
<organism evidence="1 2">
    <name type="scientific">Mytilus coruscus</name>
    <name type="common">Sea mussel</name>
    <dbReference type="NCBI Taxonomy" id="42192"/>
    <lineage>
        <taxon>Eukaryota</taxon>
        <taxon>Metazoa</taxon>
        <taxon>Spiralia</taxon>
        <taxon>Lophotrochozoa</taxon>
        <taxon>Mollusca</taxon>
        <taxon>Bivalvia</taxon>
        <taxon>Autobranchia</taxon>
        <taxon>Pteriomorphia</taxon>
        <taxon>Mytilida</taxon>
        <taxon>Mytiloidea</taxon>
        <taxon>Mytilidae</taxon>
        <taxon>Mytilinae</taxon>
        <taxon>Mytilus</taxon>
    </lineage>
</organism>
<dbReference type="PANTHER" id="PTHR47510:SF3">
    <property type="entry name" value="ENDO_EXONUCLEASE_PHOSPHATASE DOMAIN-CONTAINING PROTEIN"/>
    <property type="match status" value="1"/>
</dbReference>
<dbReference type="EMBL" id="CACVKT020007820">
    <property type="protein sequence ID" value="CAC5411098.1"/>
    <property type="molecule type" value="Genomic_DNA"/>
</dbReference>
<keyword evidence="2" id="KW-1185">Reference proteome</keyword>
<proteinExistence type="predicted"/>
<name>A0A6J8DR34_MYTCO</name>
<evidence type="ECO:0000313" key="1">
    <source>
        <dbReference type="EMBL" id="CAC5411098.1"/>
    </source>
</evidence>
<gene>
    <name evidence="1" type="ORF">MCOR_44225</name>
</gene>
<sequence>MLKWSHADAFEKRMYETELCKLLNFEIKSENLSNNDVEFYTSVLVNACHMASDTCIPTGQFRPYLKPYWKNKNLKEYHFKQREARRKWIYNDRPRVKGDPSYHNYKLHKREFRKHKRQAEKQWQEEKYEEIKSAAELDIEQFYKRVRRMRKPSSSINKLIYNGNVATDDVNVCEMWSDYFHDLYSDNGDSDNLFDTNFFKKIKDFIQTYIDSNDNCAIPYLERKITIDEVSEQLRSLKFGKAPGPDYLCNEHLLYGGKAILTYVCKLYDIILKTEYIPLCFRHGIIITLYKGNNKDKSSPNNYRAVTLTSVLGKLLEKIILCRVQALLEQMGTVMPHPLQFGFVKEHGSIPAIYTLKESIDFYNEHNSPLIESKSGLIIEHLHIPCVLLADDTTLLSSSKNGLQILLNIVHEYAQRWRLKYNALKSKFVLFSPKKYIQKPDYVFSFGDATILMNATVTYAGTLLDCSRRTFGRTDMACKKLKRKLHSLYNIGVNPNGMSPV</sequence>
<protein>
    <recommendedName>
        <fullName evidence="3">Reverse transcriptase domain-containing protein</fullName>
    </recommendedName>
</protein>
<evidence type="ECO:0008006" key="3">
    <source>
        <dbReference type="Google" id="ProtNLM"/>
    </source>
</evidence>
<dbReference type="PANTHER" id="PTHR47510">
    <property type="entry name" value="REVERSE TRANSCRIPTASE DOMAIN-CONTAINING PROTEIN"/>
    <property type="match status" value="1"/>
</dbReference>
<reference evidence="1 2" key="1">
    <citation type="submission" date="2020-06" db="EMBL/GenBank/DDBJ databases">
        <authorList>
            <person name="Li R."/>
            <person name="Bekaert M."/>
        </authorList>
    </citation>
    <scope>NUCLEOTIDE SEQUENCE [LARGE SCALE GENOMIC DNA]</scope>
    <source>
        <strain evidence="2">wild</strain>
    </source>
</reference>
<accession>A0A6J8DR34</accession>
<dbReference type="OrthoDB" id="6159030at2759"/>
<dbReference type="AlphaFoldDB" id="A0A6J8DR34"/>
<dbReference type="Proteomes" id="UP000507470">
    <property type="component" value="Unassembled WGS sequence"/>
</dbReference>